<reference evidence="3" key="1">
    <citation type="submission" date="2024-05" db="EMBL/GenBank/DDBJ databases">
        <authorList>
            <person name="Kim S."/>
            <person name="Heo J."/>
            <person name="Choi H."/>
            <person name="Choi Y."/>
            <person name="Kwon S.-W."/>
            <person name="Kim Y."/>
        </authorList>
    </citation>
    <scope>NUCLEOTIDE SEQUENCE</scope>
    <source>
        <strain evidence="3">KACC 23698</strain>
    </source>
</reference>
<dbReference type="GO" id="GO:0006508">
    <property type="term" value="P:proteolysis"/>
    <property type="evidence" value="ECO:0007669"/>
    <property type="project" value="InterPro"/>
</dbReference>
<dbReference type="EMBL" id="CP157484">
    <property type="protein sequence ID" value="XBO39497.1"/>
    <property type="molecule type" value="Genomic_DNA"/>
</dbReference>
<dbReference type="SUPFAM" id="SSF52743">
    <property type="entry name" value="Subtilisin-like"/>
    <property type="match status" value="1"/>
</dbReference>
<evidence type="ECO:0000313" key="3">
    <source>
        <dbReference type="EMBL" id="XBO39497.1"/>
    </source>
</evidence>
<name>A0AAU7JGG7_9HYPH</name>
<protein>
    <submittedName>
        <fullName evidence="3">S8 family serine peptidase</fullName>
    </submittedName>
</protein>
<feature type="domain" description="Peptidase S8/S53" evidence="2">
    <location>
        <begin position="175"/>
        <end position="383"/>
    </location>
</feature>
<dbReference type="AlphaFoldDB" id="A0AAU7JGG7"/>
<dbReference type="RefSeq" id="WP_406856342.1">
    <property type="nucleotide sequence ID" value="NZ_CP157484.1"/>
</dbReference>
<dbReference type="Gene3D" id="2.60.120.1290">
    <property type="match status" value="1"/>
</dbReference>
<feature type="region of interest" description="Disordered" evidence="1">
    <location>
        <begin position="593"/>
        <end position="616"/>
    </location>
</feature>
<proteinExistence type="predicted"/>
<dbReference type="Pfam" id="PF00082">
    <property type="entry name" value="Peptidase_S8"/>
    <property type="match status" value="1"/>
</dbReference>
<dbReference type="GO" id="GO:0004252">
    <property type="term" value="F:serine-type endopeptidase activity"/>
    <property type="evidence" value="ECO:0007669"/>
    <property type="project" value="InterPro"/>
</dbReference>
<accession>A0AAU7JGG7</accession>
<feature type="region of interest" description="Disordered" evidence="1">
    <location>
        <begin position="137"/>
        <end position="160"/>
    </location>
</feature>
<organism evidence="3">
    <name type="scientific">Alsobacter sp. KACC 23698</name>
    <dbReference type="NCBI Taxonomy" id="3149229"/>
    <lineage>
        <taxon>Bacteria</taxon>
        <taxon>Pseudomonadati</taxon>
        <taxon>Pseudomonadota</taxon>
        <taxon>Alphaproteobacteria</taxon>
        <taxon>Hyphomicrobiales</taxon>
        <taxon>Alsobacteraceae</taxon>
        <taxon>Alsobacter</taxon>
    </lineage>
</organism>
<evidence type="ECO:0000256" key="1">
    <source>
        <dbReference type="SAM" id="MobiDB-lite"/>
    </source>
</evidence>
<sequence length="697" mass="74482">MAKRGESEAERFEDGPFPPSVFWNLLAAPDEFFRDDDTISWVPMTLELSGLRAIDFAEAKDVIRAERQRALWLDNVRVTPADMEPTFDGKEPGVVTVQVARSFVRTFMRVVSRHYRGQVVRAAVSPPLSDAMLAVSRRGEKPAQAAAQPLRRTKPGPTQAVAAQQSAGVATPPQVIVGIIDDGLAFAHQRFRDTNGSRVEYFWMQDGIGTPPPGFLHGREIVRTGPGGIDDIIARCTHGGEVDEDEAYRLAGLTDPATPGHKGVSWRRAHGTHVLDLAAGFAPDDPQAATRRIIAVQLPLTVTGIPASAQLEYFVVEGLKYILTRALQIGSAPAPVIINLSYGTTAGSHDGRGTIERSIEELTAAYKAAHGVDATVVIAAGNSFLDRLHACIAFQAIGETVSLPWRVLPDDRTSSVVEIYMPPGAPSGRIGLTLTPPRGKPLSILEGGPPQQAKSSQTVVYQVAYAFDANAGRGYFTLFVRRTFSLAHEGPDNAQWVAPSGVWTIRLTNHALAPTEEIHARVHRDDTPYGYPTRGRQSYFDAPDYERFDLQGRPVEVDNSSVVKRRGTLNTLATGPSPVVVGAARRQGRHVARYSSAGPASPSAVGPPGPRTGPDCLMTSDRSSVRRGVIASGTRTGSAVAQGGSSVAAPRMTALLAGAALAGKAIDRAAADAIIAQKAGQPPLDVEREGLGYVPDL</sequence>
<evidence type="ECO:0000259" key="2">
    <source>
        <dbReference type="Pfam" id="PF00082"/>
    </source>
</evidence>
<dbReference type="InterPro" id="IPR000209">
    <property type="entry name" value="Peptidase_S8/S53_dom"/>
</dbReference>
<dbReference type="InterPro" id="IPR036852">
    <property type="entry name" value="Peptidase_S8/S53_dom_sf"/>
</dbReference>
<dbReference type="Gene3D" id="3.40.50.200">
    <property type="entry name" value="Peptidase S8/S53 domain"/>
    <property type="match status" value="1"/>
</dbReference>
<feature type="compositionally biased region" description="Low complexity" evidence="1">
    <location>
        <begin position="595"/>
        <end position="604"/>
    </location>
</feature>
<gene>
    <name evidence="3" type="ORF">ABEG18_01540</name>
</gene>